<dbReference type="GO" id="GO:0046474">
    <property type="term" value="P:glycerophospholipid biosynthetic process"/>
    <property type="evidence" value="ECO:0007669"/>
    <property type="project" value="TreeGrafter"/>
</dbReference>
<dbReference type="InterPro" id="IPR023214">
    <property type="entry name" value="HAD_sf"/>
</dbReference>
<dbReference type="NCBIfam" id="TIGR01456">
    <property type="entry name" value="CECR5"/>
    <property type="match status" value="1"/>
</dbReference>
<protein>
    <submittedName>
        <fullName evidence="2">Haloacid dehalogenase-like hydrolase domain-containing 5</fullName>
    </submittedName>
</protein>
<organism evidence="1 2">
    <name type="scientific">Steinernema glaseri</name>
    <dbReference type="NCBI Taxonomy" id="37863"/>
    <lineage>
        <taxon>Eukaryota</taxon>
        <taxon>Metazoa</taxon>
        <taxon>Ecdysozoa</taxon>
        <taxon>Nematoda</taxon>
        <taxon>Chromadorea</taxon>
        <taxon>Rhabditida</taxon>
        <taxon>Tylenchina</taxon>
        <taxon>Panagrolaimomorpha</taxon>
        <taxon>Strongyloidoidea</taxon>
        <taxon>Steinernematidae</taxon>
        <taxon>Steinernema</taxon>
    </lineage>
</organism>
<dbReference type="WBParaSite" id="L893_g2192.t1">
    <property type="protein sequence ID" value="L893_g2192.t1"/>
    <property type="gene ID" value="L893_g2192"/>
</dbReference>
<dbReference type="GO" id="GO:0005739">
    <property type="term" value="C:mitochondrion"/>
    <property type="evidence" value="ECO:0007669"/>
    <property type="project" value="TreeGrafter"/>
</dbReference>
<name>A0A1I7Z2E4_9BILA</name>
<reference evidence="2" key="1">
    <citation type="submission" date="2016-11" db="UniProtKB">
        <authorList>
            <consortium name="WormBaseParasite"/>
        </authorList>
    </citation>
    <scope>IDENTIFICATION</scope>
</reference>
<dbReference type="Gene3D" id="3.40.50.1000">
    <property type="entry name" value="HAD superfamily/HAD-like"/>
    <property type="match status" value="2"/>
</dbReference>
<dbReference type="InterPro" id="IPR050324">
    <property type="entry name" value="CDP-alcohol_PTase-I"/>
</dbReference>
<dbReference type="SUPFAM" id="SSF56784">
    <property type="entry name" value="HAD-like"/>
    <property type="match status" value="1"/>
</dbReference>
<dbReference type="InterPro" id="IPR036412">
    <property type="entry name" value="HAD-like_sf"/>
</dbReference>
<dbReference type="PANTHER" id="PTHR14269">
    <property type="entry name" value="CDP-DIACYLGLYCEROL--GLYCEROL-3-PHOSPHATE 3-PHOSPHATIDYLTRANSFERASE-RELATED"/>
    <property type="match status" value="1"/>
</dbReference>
<proteinExistence type="predicted"/>
<evidence type="ECO:0000313" key="2">
    <source>
        <dbReference type="WBParaSite" id="L893_g2192.t1"/>
    </source>
</evidence>
<dbReference type="Pfam" id="PF13344">
    <property type="entry name" value="Hydrolase_6"/>
    <property type="match status" value="1"/>
</dbReference>
<dbReference type="AlphaFoldDB" id="A0A1I7Z2E4"/>
<dbReference type="Proteomes" id="UP000095287">
    <property type="component" value="Unplaced"/>
</dbReference>
<evidence type="ECO:0000313" key="1">
    <source>
        <dbReference type="Proteomes" id="UP000095287"/>
    </source>
</evidence>
<accession>A0A1I7Z2E4</accession>
<keyword evidence="1" id="KW-1185">Reference proteome</keyword>
<dbReference type="NCBIfam" id="TIGR01460">
    <property type="entry name" value="HAD-SF-IIA"/>
    <property type="match status" value="1"/>
</dbReference>
<dbReference type="InterPro" id="IPR006357">
    <property type="entry name" value="HAD-SF_hydro_IIA"/>
</dbReference>
<dbReference type="InterPro" id="IPR006353">
    <property type="entry name" value="HAD-SF_hydro_IIA_CECR5"/>
</dbReference>
<dbReference type="PANTHER" id="PTHR14269:SF4">
    <property type="entry name" value="CAT EYE SYNDROME CRITICAL REGION PROTEIN 5"/>
    <property type="match status" value="1"/>
</dbReference>
<sequence>MLRKPCVILIWLFDSTAHMKRAFDSFAISAARLYGPLRESRRLLRTSKTSNYSLILDIDGVICRGRDILPGVKEAFSLITDDKGRFSVPTVFLTNGSNTLRAAKAAKLTELIGVHIDPDQVVMAHSPLKMFSDLQKKHVLFVGQGPVKEIASHLGFSTVTLLDDLRVLFPHLDCVDFKRRKLDAFTQISAFNPIEAIVFLGEPLRWESALQLITDVLITNGNPASMEHKRTTKNYPHIPIVACNLDLLWMAEKGLPLPRFGHGIFLHCLASVYHKLTGNDLQFEAFLGKPSEISYVHAAHCIQRQAFTMKQDCPDTIYVIGDNPESDILGGNLFARYLKKRGYGRFDHLDVRFIDTVYESPLFHEHSSFESIKHCVPVLVETGVYHQGCTMNGIVHPVSLLLAELSEEEQARLRIPAFVEENLFHALKTISSRHQG</sequence>